<proteinExistence type="predicted"/>
<evidence type="ECO:0000313" key="2">
    <source>
        <dbReference type="Proteomes" id="UP001165243"/>
    </source>
</evidence>
<dbReference type="Proteomes" id="UP001165243">
    <property type="component" value="Unassembled WGS sequence"/>
</dbReference>
<organism evidence="1 2">
    <name type="scientific">Lactobacillus delbrueckii subsp. bulgaricus</name>
    <dbReference type="NCBI Taxonomy" id="1585"/>
    <lineage>
        <taxon>Bacteria</taxon>
        <taxon>Bacillati</taxon>
        <taxon>Bacillota</taxon>
        <taxon>Bacilli</taxon>
        <taxon>Lactobacillales</taxon>
        <taxon>Lactobacillaceae</taxon>
        <taxon>Lactobacillus</taxon>
    </lineage>
</organism>
<reference evidence="1" key="1">
    <citation type="submission" date="2023-04" db="EMBL/GenBank/DDBJ databases">
        <title>Draft genome sequences of Lactobacillus delbrueckii subsp. bulgaricus ME-900 and ME-901 with improved acid tolerance.</title>
        <authorList>
            <person name="Ishida T."/>
            <person name="Yamamoto E."/>
            <person name="Koizumi A."/>
            <person name="Fujiwara S."/>
            <person name="Makino S."/>
            <person name="Kano H."/>
            <person name="Kimura K."/>
        </authorList>
    </citation>
    <scope>NUCLEOTIDE SEQUENCE</scope>
    <source>
        <strain evidence="1">ME-900</strain>
    </source>
</reference>
<dbReference type="EMBL" id="BSWK01000028">
    <property type="protein sequence ID" value="GMB87216.1"/>
    <property type="molecule type" value="Genomic_DNA"/>
</dbReference>
<sequence>MPLVAIGRCRQDLSWLANEPDAWIWHGIGEDETAPAVKKLNDLNEDGNWHPFGYQNFVELLDDPDAPCELFNKIYLRGGAKSHGPVLAQAARGRLKPRDYQLQAN</sequence>
<dbReference type="AlphaFoldDB" id="A0AAV5PF63"/>
<dbReference type="RefSeq" id="WP_014565327.1">
    <property type="nucleotide sequence ID" value="NZ_BSWJ01000037.1"/>
</dbReference>
<name>A0AAV5PF63_LACDE</name>
<accession>A0AAV5PF63</accession>
<protein>
    <submittedName>
        <fullName evidence="1">Uncharacterized protein</fullName>
    </submittedName>
</protein>
<gene>
    <name evidence="1" type="ORF">ME0900_15900</name>
</gene>
<comment type="caution">
    <text evidence="1">The sequence shown here is derived from an EMBL/GenBank/DDBJ whole genome shotgun (WGS) entry which is preliminary data.</text>
</comment>
<evidence type="ECO:0000313" key="1">
    <source>
        <dbReference type="EMBL" id="GMB87216.1"/>
    </source>
</evidence>